<dbReference type="InterPro" id="IPR000873">
    <property type="entry name" value="AMP-dep_synth/lig_dom"/>
</dbReference>
<dbReference type="PANTHER" id="PTHR45527:SF1">
    <property type="entry name" value="FATTY ACID SYNTHASE"/>
    <property type="match status" value="1"/>
</dbReference>
<dbReference type="Pfam" id="PF00501">
    <property type="entry name" value="AMP-binding"/>
    <property type="match status" value="1"/>
</dbReference>
<dbReference type="Gene3D" id="3.30.559.10">
    <property type="entry name" value="Chloramphenicol acetyltransferase-like domain"/>
    <property type="match status" value="1"/>
</dbReference>
<dbReference type="InterPro" id="IPR025110">
    <property type="entry name" value="AMP-bd_C"/>
</dbReference>
<dbReference type="Gene3D" id="3.30.559.30">
    <property type="entry name" value="Nonribosomal peptide synthetase, condensation domain"/>
    <property type="match status" value="1"/>
</dbReference>
<dbReference type="CDD" id="cd19531">
    <property type="entry name" value="LCL_NRPS-like"/>
    <property type="match status" value="1"/>
</dbReference>
<dbReference type="Pfam" id="PF00550">
    <property type="entry name" value="PP-binding"/>
    <property type="match status" value="1"/>
</dbReference>
<dbReference type="InterPro" id="IPR001242">
    <property type="entry name" value="Condensation_dom"/>
</dbReference>
<dbReference type="EMBL" id="BAABJK010000008">
    <property type="protein sequence ID" value="GAA4973310.1"/>
    <property type="molecule type" value="Genomic_DNA"/>
</dbReference>
<dbReference type="Pfam" id="PF00668">
    <property type="entry name" value="Condensation"/>
    <property type="match status" value="1"/>
</dbReference>
<evidence type="ECO:0000313" key="5">
    <source>
        <dbReference type="Proteomes" id="UP001501692"/>
    </source>
</evidence>
<dbReference type="SUPFAM" id="SSF47336">
    <property type="entry name" value="ACP-like"/>
    <property type="match status" value="1"/>
</dbReference>
<accession>A0ABP9HKQ8</accession>
<dbReference type="PROSITE" id="PS50075">
    <property type="entry name" value="CARRIER"/>
    <property type="match status" value="1"/>
</dbReference>
<dbReference type="SUPFAM" id="SSF52777">
    <property type="entry name" value="CoA-dependent acyltransferases"/>
    <property type="match status" value="2"/>
</dbReference>
<dbReference type="InterPro" id="IPR009081">
    <property type="entry name" value="PP-bd_ACP"/>
</dbReference>
<dbReference type="InterPro" id="IPR020845">
    <property type="entry name" value="AMP-binding_CS"/>
</dbReference>
<dbReference type="Gene3D" id="3.40.50.1820">
    <property type="entry name" value="alpha/beta hydrolase"/>
    <property type="match status" value="1"/>
</dbReference>
<dbReference type="InterPro" id="IPR023213">
    <property type="entry name" value="CAT-like_dom_sf"/>
</dbReference>
<name>A0ABP9HKQ8_9FLAO</name>
<evidence type="ECO:0000259" key="3">
    <source>
        <dbReference type="PROSITE" id="PS50075"/>
    </source>
</evidence>
<dbReference type="InterPro" id="IPR045851">
    <property type="entry name" value="AMP-bd_C_sf"/>
</dbReference>
<dbReference type="Gene3D" id="3.40.50.980">
    <property type="match status" value="2"/>
</dbReference>
<organism evidence="4 5">
    <name type="scientific">Algibacter aquimarinus</name>
    <dbReference type="NCBI Taxonomy" id="1136748"/>
    <lineage>
        <taxon>Bacteria</taxon>
        <taxon>Pseudomonadati</taxon>
        <taxon>Bacteroidota</taxon>
        <taxon>Flavobacteriia</taxon>
        <taxon>Flavobacteriales</taxon>
        <taxon>Flavobacteriaceae</taxon>
        <taxon>Algibacter</taxon>
    </lineage>
</organism>
<comment type="caution">
    <text evidence="4">The sequence shown here is derived from an EMBL/GenBank/DDBJ whole genome shotgun (WGS) entry which is preliminary data.</text>
</comment>
<feature type="domain" description="Carrier" evidence="3">
    <location>
        <begin position="982"/>
        <end position="1057"/>
    </location>
</feature>
<dbReference type="Pfam" id="PF00975">
    <property type="entry name" value="Thioesterase"/>
    <property type="match status" value="1"/>
</dbReference>
<dbReference type="SMART" id="SM00823">
    <property type="entry name" value="PKS_PP"/>
    <property type="match status" value="1"/>
</dbReference>
<dbReference type="Gene3D" id="1.10.1200.10">
    <property type="entry name" value="ACP-like"/>
    <property type="match status" value="1"/>
</dbReference>
<dbReference type="CDD" id="cd05930">
    <property type="entry name" value="A_NRPS"/>
    <property type="match status" value="1"/>
</dbReference>
<dbReference type="SUPFAM" id="SSF53474">
    <property type="entry name" value="alpha/beta-Hydrolases"/>
    <property type="match status" value="1"/>
</dbReference>
<keyword evidence="5" id="KW-1185">Reference proteome</keyword>
<dbReference type="InterPro" id="IPR036736">
    <property type="entry name" value="ACP-like_sf"/>
</dbReference>
<dbReference type="PANTHER" id="PTHR45527">
    <property type="entry name" value="NONRIBOSOMAL PEPTIDE SYNTHETASE"/>
    <property type="match status" value="1"/>
</dbReference>
<dbReference type="Proteomes" id="UP001501692">
    <property type="component" value="Unassembled WGS sequence"/>
</dbReference>
<dbReference type="RefSeq" id="WP_345169146.1">
    <property type="nucleotide sequence ID" value="NZ_BAABJK010000008.1"/>
</dbReference>
<dbReference type="PROSITE" id="PS00455">
    <property type="entry name" value="AMP_BINDING"/>
    <property type="match status" value="1"/>
</dbReference>
<dbReference type="SUPFAM" id="SSF56801">
    <property type="entry name" value="Acetyl-CoA synthetase-like"/>
    <property type="match status" value="1"/>
</dbReference>
<gene>
    <name evidence="4" type="ORF">GCM10023315_24640</name>
</gene>
<dbReference type="InterPro" id="IPR020806">
    <property type="entry name" value="PKS_PP-bd"/>
</dbReference>
<proteinExistence type="predicted"/>
<dbReference type="Gene3D" id="2.30.38.10">
    <property type="entry name" value="Luciferase, Domain 3"/>
    <property type="match status" value="1"/>
</dbReference>
<keyword evidence="1" id="KW-0596">Phosphopantetheine</keyword>
<protein>
    <submittedName>
        <fullName evidence="4">Amino acid adenylation domain-containing protein</fullName>
    </submittedName>
</protein>
<sequence>MTQPTIKQEEKSKFNPFAGPEIECVIHTTQAQEEIWTACKLGGANANRAYNESVSLSFTGTLDLKGMEFAFHTLVKRHESLRAVFSTDGRFMTIFKNIEVPFTFKDITDLSDKNKEEALANYLNEQTEHVFNLIKAPLINCGLIKISETESQLVLTAHHIICDGWSIGIMLQELGILYSAHVQSTSPELPNPEKFSYYADNQLALIKSDEYKEIQKFWVEKHEDLITPLSLPTDFPYPIKRTYKSQRFDFDFNKDLLNILKTTGREANSSLVTSLLAVFEIFLFKITGQDDIAVGLPAAGQSVVGMTHLVGHCANLLPLRTKINKKENFINYLRHRKSELFDAYDHQQLSFGHLLQMLAITRDPSRIPLVPVAFNIDLGMDDGVAFHDLSYKLISNPRKYEIFEIFLNAMGTQENLTFELAYNSALFKPETIKKMMVSFEELTHNLVSNPNKSIGEIINEDNLKFYNTLNNNKESYSNKPLHELLQIQADKSPKSIAIDFNDIETTYEDLQKKANQLAHYLLNQGVKPGDFIGVALIRSTELVATLMAILKCGAAYLPLDPSYPKKRLEFMLQDSEVKYLITNEASRNSFSNSINILFIEKALAILPKFPNTPLDIIVNQNSIAYLLYTSGSTGKPKGVPITHKSLVNLLFTMAKEPGIKNTDKQLTITTISFDIANVEIFSPLLNGACVVMTNSENSKDGRFLLNLLKDKKITILQATPTTWKMLLEANWSEKLKLKACCGGEALSKELAQKILSKCDSLWNMYGPTETTICATIKQIKPSDDIISIGKPVANYQLYILNPNGDLVPPGVVGQIAIAGDGVAKGYLKREDLTKEKFIENKFSHSNSNKTIYLTGDLGKLLPSGNVLCLGRLDDQVKIRGYRIELGEIEKTLINIDNIKSAVVLGHNDNLLAYVILEDFENVSQAKIKEWKNYLSLHLPAYFVPYDIRILKKFPTTPNGKLDRNALIEERTIEVLSSTPSTKPSNKTEKLVAEIWKEYLNLNKIDVLSNFFELGGHSLIALKVMNRIEKEMGKDLPLSALFEYSTIRTFSQLLDKEDKTIESWGSLVPIKPEGNKTPIYIVHGAGMEVLIFNALAKNLDKEQPVFGLQAKALFSSEKSFNSIEEIASLYVDSIIKHNPEGPYALAGYSFGGIIAYEMAKQLKEQNKKVNMVGLFDTIIEPHFNHASPLRKKIASFFYKTNRQIYFLREMMKSWEKFKFHINRKKEFILNQHFQTKTFLTEDEKLAHTHFLKTESIIQPIKKRYHIKKQNIRVDLFKAKDETAYTNDPVFYGWNKIALKGVSTHDIPGDHDGIFTKKNEKEVGRIFQNVLDSRNEVNKN</sequence>
<evidence type="ECO:0000256" key="2">
    <source>
        <dbReference type="ARBA" id="ARBA00022553"/>
    </source>
</evidence>
<dbReference type="NCBIfam" id="TIGR01733">
    <property type="entry name" value="AA-adenyl-dom"/>
    <property type="match status" value="1"/>
</dbReference>
<evidence type="ECO:0000313" key="4">
    <source>
        <dbReference type="EMBL" id="GAA4973310.1"/>
    </source>
</evidence>
<reference evidence="5" key="1">
    <citation type="journal article" date="2019" name="Int. J. Syst. Evol. Microbiol.">
        <title>The Global Catalogue of Microorganisms (GCM) 10K type strain sequencing project: providing services to taxonomists for standard genome sequencing and annotation.</title>
        <authorList>
            <consortium name="The Broad Institute Genomics Platform"/>
            <consortium name="The Broad Institute Genome Sequencing Center for Infectious Disease"/>
            <person name="Wu L."/>
            <person name="Ma J."/>
        </authorList>
    </citation>
    <scope>NUCLEOTIDE SEQUENCE [LARGE SCALE GENOMIC DNA]</scope>
    <source>
        <strain evidence="5">JCM 18287</strain>
    </source>
</reference>
<dbReference type="Pfam" id="PF13193">
    <property type="entry name" value="AMP-binding_C"/>
    <property type="match status" value="1"/>
</dbReference>
<dbReference type="InterPro" id="IPR010071">
    <property type="entry name" value="AA_adenyl_dom"/>
</dbReference>
<dbReference type="InterPro" id="IPR029058">
    <property type="entry name" value="AB_hydrolase_fold"/>
</dbReference>
<evidence type="ECO:0000256" key="1">
    <source>
        <dbReference type="ARBA" id="ARBA00022450"/>
    </source>
</evidence>
<keyword evidence="2" id="KW-0597">Phosphoprotein</keyword>
<dbReference type="InterPro" id="IPR001031">
    <property type="entry name" value="Thioesterase"/>
</dbReference>
<dbReference type="Gene3D" id="3.30.300.30">
    <property type="match status" value="1"/>
</dbReference>